<keyword evidence="2" id="KW-1185">Reference proteome</keyword>
<accession>A0A545U2X6</accession>
<proteinExistence type="predicted"/>
<reference evidence="1 2" key="1">
    <citation type="submission" date="2019-06" db="EMBL/GenBank/DDBJ databases">
        <title>Whole genome sequence for Rhodospirillaceae sp. R148.</title>
        <authorList>
            <person name="Wang G."/>
        </authorList>
    </citation>
    <scope>NUCLEOTIDE SEQUENCE [LARGE SCALE GENOMIC DNA]</scope>
    <source>
        <strain evidence="1 2">R148</strain>
    </source>
</reference>
<evidence type="ECO:0000313" key="1">
    <source>
        <dbReference type="EMBL" id="TQV83837.1"/>
    </source>
</evidence>
<comment type="caution">
    <text evidence="1">The sequence shown here is derived from an EMBL/GenBank/DDBJ whole genome shotgun (WGS) entry which is preliminary data.</text>
</comment>
<name>A0A545U2X6_9PROT</name>
<organism evidence="1 2">
    <name type="scientific">Denitrobaculum tricleocarpae</name>
    <dbReference type="NCBI Taxonomy" id="2591009"/>
    <lineage>
        <taxon>Bacteria</taxon>
        <taxon>Pseudomonadati</taxon>
        <taxon>Pseudomonadota</taxon>
        <taxon>Alphaproteobacteria</taxon>
        <taxon>Rhodospirillales</taxon>
        <taxon>Rhodospirillaceae</taxon>
        <taxon>Denitrobaculum</taxon>
    </lineage>
</organism>
<evidence type="ECO:0000313" key="2">
    <source>
        <dbReference type="Proteomes" id="UP000315252"/>
    </source>
</evidence>
<dbReference type="EMBL" id="VHSH01000001">
    <property type="protein sequence ID" value="TQV83837.1"/>
    <property type="molecule type" value="Genomic_DNA"/>
</dbReference>
<dbReference type="RefSeq" id="WP_142895072.1">
    <property type="nucleotide sequence ID" value="NZ_ML660052.1"/>
</dbReference>
<sequence length="141" mass="15519">MPDGKSSKSRFPENGIMSLPDLHRRHDLAGGTGENLDPRDLIGPQELDSFLAMPLEYGASRRDPELRALIGARCGIDGEKPLMTQGAAVERFYDSQAQYDLQISDGRWFGEDQRILRIGFGYLPLRDLEAALGAFAPALGD</sequence>
<dbReference type="Proteomes" id="UP000315252">
    <property type="component" value="Unassembled WGS sequence"/>
</dbReference>
<protein>
    <submittedName>
        <fullName evidence="1">Uncharacterized protein</fullName>
    </submittedName>
</protein>
<dbReference type="AlphaFoldDB" id="A0A545U2X6"/>
<dbReference type="OrthoDB" id="9803354at2"/>
<gene>
    <name evidence="1" type="ORF">FKG95_04460</name>
</gene>